<name>A0ACB8TMA1_9APHY</name>
<organism evidence="1 2">
    <name type="scientific">Irpex rosettiformis</name>
    <dbReference type="NCBI Taxonomy" id="378272"/>
    <lineage>
        <taxon>Eukaryota</taxon>
        <taxon>Fungi</taxon>
        <taxon>Dikarya</taxon>
        <taxon>Basidiomycota</taxon>
        <taxon>Agaricomycotina</taxon>
        <taxon>Agaricomycetes</taxon>
        <taxon>Polyporales</taxon>
        <taxon>Irpicaceae</taxon>
        <taxon>Irpex</taxon>
    </lineage>
</organism>
<accession>A0ACB8TMA1</accession>
<proteinExistence type="predicted"/>
<protein>
    <submittedName>
        <fullName evidence="1">Uncharacterized protein</fullName>
    </submittedName>
</protein>
<dbReference type="Proteomes" id="UP001055072">
    <property type="component" value="Unassembled WGS sequence"/>
</dbReference>
<reference evidence="1" key="1">
    <citation type="journal article" date="2021" name="Environ. Microbiol.">
        <title>Gene family expansions and transcriptome signatures uncover fungal adaptations to wood decay.</title>
        <authorList>
            <person name="Hage H."/>
            <person name="Miyauchi S."/>
            <person name="Viragh M."/>
            <person name="Drula E."/>
            <person name="Min B."/>
            <person name="Chaduli D."/>
            <person name="Navarro D."/>
            <person name="Favel A."/>
            <person name="Norest M."/>
            <person name="Lesage-Meessen L."/>
            <person name="Balint B."/>
            <person name="Merenyi Z."/>
            <person name="de Eugenio L."/>
            <person name="Morin E."/>
            <person name="Martinez A.T."/>
            <person name="Baldrian P."/>
            <person name="Stursova M."/>
            <person name="Martinez M.J."/>
            <person name="Novotny C."/>
            <person name="Magnuson J.K."/>
            <person name="Spatafora J.W."/>
            <person name="Maurice S."/>
            <person name="Pangilinan J."/>
            <person name="Andreopoulos W."/>
            <person name="LaButti K."/>
            <person name="Hundley H."/>
            <person name="Na H."/>
            <person name="Kuo A."/>
            <person name="Barry K."/>
            <person name="Lipzen A."/>
            <person name="Henrissat B."/>
            <person name="Riley R."/>
            <person name="Ahrendt S."/>
            <person name="Nagy L.G."/>
            <person name="Grigoriev I.V."/>
            <person name="Martin F."/>
            <person name="Rosso M.N."/>
        </authorList>
    </citation>
    <scope>NUCLEOTIDE SEQUENCE</scope>
    <source>
        <strain evidence="1">CBS 384.51</strain>
    </source>
</reference>
<gene>
    <name evidence="1" type="ORF">BDY19DRAFT_998831</name>
</gene>
<evidence type="ECO:0000313" key="2">
    <source>
        <dbReference type="Proteomes" id="UP001055072"/>
    </source>
</evidence>
<comment type="caution">
    <text evidence="1">The sequence shown here is derived from an EMBL/GenBank/DDBJ whole genome shotgun (WGS) entry which is preliminary data.</text>
</comment>
<keyword evidence="2" id="KW-1185">Reference proteome</keyword>
<evidence type="ECO:0000313" key="1">
    <source>
        <dbReference type="EMBL" id="KAI0083124.1"/>
    </source>
</evidence>
<sequence>MSQRLSTGIVIRDSYARTPTSAGTAPTAAQKAAATRKANREAARRADEAIAVESLNRCPRAAMSKAKENKVWLDKNGKKRSRAKSNVAEGGSGTRLVSIKRAKTSAQRPVQYDDVQDDCPSGPVTSAHTSGKRNTAVRKVKQLGHASSRKSTAATHGDESIDDEMLDIVKEKDPASSEDNESHYETNGDDDGQAADVSESGSDFSMLEKDEFAPDVPAEEPRWTNVGEAGNESAKDQQSGSEGIEDNDRETFSDSDQELGYARTHGLSKLLKQRRSGVHGLFNTDKGVTNVRPKDRTKITQRERKLQAEQPVWASSENIEARSANTIRDPTTNARHTQVSVSPGPVHSPTHVLAREPKSEPSVETWPKSTVIHVTVHGNLGLNQSSLEVRDVFHRAEELMKLSIIKENAYMDVDTRSKLTFLKDTLIMATLDRGCHEVEGRIREDKEYARTLIEALSTRYSQFRGKFKAAAASKIAAHFKIGASATPENARRVSELLDKKRYIYPTGISVNMARSKPYEHDIIADVISDVLITRRRSFVFDHLDDFRVTWQGDRLLEIPKAVVALAATAVHAALLDYRAAGLQPTEFISDQFYGVYETHMSVLKGIEEQRPGAYHRLMGKLYCDVTGSSGVVTVQADIDEVLGDLDFDNLED</sequence>
<dbReference type="EMBL" id="MU274992">
    <property type="protein sequence ID" value="KAI0083124.1"/>
    <property type="molecule type" value="Genomic_DNA"/>
</dbReference>